<feature type="compositionally biased region" description="Acidic residues" evidence="1">
    <location>
        <begin position="83"/>
        <end position="95"/>
    </location>
</feature>
<feature type="compositionally biased region" description="Basic and acidic residues" evidence="1">
    <location>
        <begin position="388"/>
        <end position="403"/>
    </location>
</feature>
<feature type="region of interest" description="Disordered" evidence="1">
    <location>
        <begin position="68"/>
        <end position="112"/>
    </location>
</feature>
<evidence type="ECO:0000256" key="1">
    <source>
        <dbReference type="SAM" id="MobiDB-lite"/>
    </source>
</evidence>
<feature type="region of interest" description="Disordered" evidence="1">
    <location>
        <begin position="374"/>
        <end position="403"/>
    </location>
</feature>
<feature type="compositionally biased region" description="Basic and acidic residues" evidence="1">
    <location>
        <begin position="98"/>
        <end position="112"/>
    </location>
</feature>
<proteinExistence type="predicted"/>
<evidence type="ECO:0000313" key="3">
    <source>
        <dbReference type="Proteomes" id="UP000053611"/>
    </source>
</evidence>
<organism evidence="2 3">
    <name type="scientific">Cutaneotrichosporon oleaginosum</name>
    <dbReference type="NCBI Taxonomy" id="879819"/>
    <lineage>
        <taxon>Eukaryota</taxon>
        <taxon>Fungi</taxon>
        <taxon>Dikarya</taxon>
        <taxon>Basidiomycota</taxon>
        <taxon>Agaricomycotina</taxon>
        <taxon>Tremellomycetes</taxon>
        <taxon>Trichosporonales</taxon>
        <taxon>Trichosporonaceae</taxon>
        <taxon>Cutaneotrichosporon</taxon>
    </lineage>
</organism>
<dbReference type="InterPro" id="IPR013241">
    <property type="entry name" value="RNase_P_Pop3"/>
</dbReference>
<dbReference type="GO" id="GO:0000172">
    <property type="term" value="C:ribonuclease MRP complex"/>
    <property type="evidence" value="ECO:0007669"/>
    <property type="project" value="TreeGrafter"/>
</dbReference>
<dbReference type="GO" id="GO:0006364">
    <property type="term" value="P:rRNA processing"/>
    <property type="evidence" value="ECO:0007669"/>
    <property type="project" value="InterPro"/>
</dbReference>
<dbReference type="OrthoDB" id="20109at2759"/>
<dbReference type="STRING" id="879819.A0A0J0XM51"/>
<reference evidence="2 3" key="1">
    <citation type="submission" date="2015-03" db="EMBL/GenBank/DDBJ databases">
        <title>Genomics and transcriptomics of the oil-accumulating basidiomycete yeast T. oleaginosus allow insights into substrate utilization and the diverse evolutionary trajectories of mating systems in fungi.</title>
        <authorList>
            <consortium name="DOE Joint Genome Institute"/>
            <person name="Kourist R."/>
            <person name="Kracht O."/>
            <person name="Bracharz F."/>
            <person name="Lipzen A."/>
            <person name="Nolan M."/>
            <person name="Ohm R."/>
            <person name="Grigoriev I."/>
            <person name="Sun S."/>
            <person name="Heitman J."/>
            <person name="Bruck T."/>
            <person name="Nowrousian M."/>
        </authorList>
    </citation>
    <scope>NUCLEOTIDE SEQUENCE [LARGE SCALE GENOMIC DNA]</scope>
    <source>
        <strain evidence="2 3">IBC0246</strain>
    </source>
</reference>
<feature type="compositionally biased region" description="Basic and acidic residues" evidence="1">
    <location>
        <begin position="283"/>
        <end position="307"/>
    </location>
</feature>
<evidence type="ECO:0000313" key="2">
    <source>
        <dbReference type="EMBL" id="KLT42190.1"/>
    </source>
</evidence>
<dbReference type="GO" id="GO:0004526">
    <property type="term" value="F:ribonuclease P activity"/>
    <property type="evidence" value="ECO:0007669"/>
    <property type="project" value="TreeGrafter"/>
</dbReference>
<dbReference type="PANTHER" id="PTHR28272:SF1">
    <property type="entry name" value="RIBONUCLEASES P_MRP PROTEIN SUBUNIT POP3"/>
    <property type="match status" value="1"/>
</dbReference>
<dbReference type="EMBL" id="KQ087208">
    <property type="protein sequence ID" value="KLT42190.1"/>
    <property type="molecule type" value="Genomic_DNA"/>
</dbReference>
<dbReference type="RefSeq" id="XP_018278681.1">
    <property type="nucleotide sequence ID" value="XM_018423249.1"/>
</dbReference>
<dbReference type="GO" id="GO:0005829">
    <property type="term" value="C:cytosol"/>
    <property type="evidence" value="ECO:0007669"/>
    <property type="project" value="TreeGrafter"/>
</dbReference>
<dbReference type="GO" id="GO:0000171">
    <property type="term" value="F:ribonuclease MRP activity"/>
    <property type="evidence" value="ECO:0007669"/>
    <property type="project" value="TreeGrafter"/>
</dbReference>
<dbReference type="GeneID" id="28983852"/>
<protein>
    <submittedName>
        <fullName evidence="2">Uncharacterized protein</fullName>
    </submittedName>
</protein>
<dbReference type="AlphaFoldDB" id="A0A0J0XM51"/>
<dbReference type="GO" id="GO:0034965">
    <property type="term" value="P:intronic box C/D snoRNA processing"/>
    <property type="evidence" value="ECO:0007669"/>
    <property type="project" value="TreeGrafter"/>
</dbReference>
<name>A0A0J0XM51_9TREE</name>
<dbReference type="GO" id="GO:0005655">
    <property type="term" value="C:nucleolar ribonuclease P complex"/>
    <property type="evidence" value="ECO:0007669"/>
    <property type="project" value="TreeGrafter"/>
</dbReference>
<gene>
    <name evidence="2" type="ORF">CC85DRAFT_285782</name>
</gene>
<sequence>MPPAQTHAGQTIRQARAVVKPVLANPYATPWPTLPNHLQNGVMAALPQLVPDSVAEYHTDRARCSQAAKRARRKVKRGMDVDAPSDEAPSDEAPSDEVPGKEPPKDDNVPSRPEILDHLVLGLNETIRALETAISSLRLRMTLLAEGRDPASARFLPTEPGATPEPDAAGITYLLIPHTSVSPLALIDPLPTYCATYNTLLRQAYSLPNVKKGALGDAIRIVPLGKREPELALAAGLRRITSIGVRASHPAVGVLERLLQAALPPPRHSMTLPWPTTALAVHTGKDGQKETEPAGEAGKKAEGRAEGPSHPPIAYAPLHIKAIHTSAPADPGARKAQRLAEVRAKRVEKKANRFAARKEMERKVRSELSGKFVGAGKGRASRRAAKAAKAEGRAKGADKMVVA</sequence>
<dbReference type="PANTHER" id="PTHR28272">
    <property type="entry name" value="RIBONUCLEASES P/MRP PROTEIN SUBUNIT POP3"/>
    <property type="match status" value="1"/>
</dbReference>
<keyword evidence="3" id="KW-1185">Reference proteome</keyword>
<dbReference type="GO" id="GO:0008033">
    <property type="term" value="P:tRNA processing"/>
    <property type="evidence" value="ECO:0007669"/>
    <property type="project" value="InterPro"/>
</dbReference>
<feature type="region of interest" description="Disordered" evidence="1">
    <location>
        <begin position="283"/>
        <end position="313"/>
    </location>
</feature>
<dbReference type="Proteomes" id="UP000053611">
    <property type="component" value="Unassembled WGS sequence"/>
</dbReference>
<accession>A0A0J0XM51</accession>